<dbReference type="Proteomes" id="UP000181870">
    <property type="component" value="Unassembled WGS sequence"/>
</dbReference>
<dbReference type="AlphaFoldDB" id="A0A1G8EQ94"/>
<gene>
    <name evidence="1" type="ORF">SAMN05192582_101142</name>
</gene>
<evidence type="ECO:0000313" key="1">
    <source>
        <dbReference type="EMBL" id="SDH72038.1"/>
    </source>
</evidence>
<dbReference type="EMBL" id="FNDO01000011">
    <property type="protein sequence ID" value="SDH72038.1"/>
    <property type="molecule type" value="Genomic_DNA"/>
</dbReference>
<evidence type="ECO:0000313" key="2">
    <source>
        <dbReference type="Proteomes" id="UP000181870"/>
    </source>
</evidence>
<reference evidence="1 2" key="1">
    <citation type="submission" date="2016-10" db="EMBL/GenBank/DDBJ databases">
        <authorList>
            <person name="de Groot N.N."/>
        </authorList>
    </citation>
    <scope>NUCLEOTIDE SEQUENCE [LARGE SCALE GENOMIC DNA]</scope>
    <source>
        <strain evidence="1 2">NLAE-zl-C57</strain>
    </source>
</reference>
<proteinExistence type="predicted"/>
<accession>A0A1G8EQ94</accession>
<organism evidence="1 2">
    <name type="scientific">Bacteroides ovatus</name>
    <dbReference type="NCBI Taxonomy" id="28116"/>
    <lineage>
        <taxon>Bacteria</taxon>
        <taxon>Pseudomonadati</taxon>
        <taxon>Bacteroidota</taxon>
        <taxon>Bacteroidia</taxon>
        <taxon>Bacteroidales</taxon>
        <taxon>Bacteroidaceae</taxon>
        <taxon>Bacteroides</taxon>
    </lineage>
</organism>
<protein>
    <submittedName>
        <fullName evidence="1">Uncharacterized protein</fullName>
    </submittedName>
</protein>
<sequence length="207" mass="22890">MIKAEATVNGIISRSAMMKTGKDGKPFTAMTVKVDVTDRNGSGISVEISVGKDGYDTNEAAKLTIGQRVEIVGTMNFKKRTEHLYVNLSAKQITLNPASQTDSVTGDLEFKGTLGKQIDRKTDKNGGNYQIFSGFSTEKVAETFEFTWVRFVRFSIDECKALVPSGKVEIKGELELGCYQEKLNLSCRVNEISEWVKQPFPNTNQNA</sequence>
<name>A0A1G8EQ94_BACOV</name>
<dbReference type="RefSeq" id="WP_074636815.1">
    <property type="nucleotide sequence ID" value="NZ_FNDO01000011.1"/>
</dbReference>